<evidence type="ECO:0000313" key="2">
    <source>
        <dbReference type="Proteomes" id="UP000466307"/>
    </source>
</evidence>
<comment type="caution">
    <text evidence="1">The sequence shown here is derived from an EMBL/GenBank/DDBJ whole genome shotgun (WGS) entry which is preliminary data.</text>
</comment>
<name>A0A7K3LTZ6_9ACTN</name>
<protein>
    <submittedName>
        <fullName evidence="1">Uncharacterized protein</fullName>
    </submittedName>
</protein>
<reference evidence="1 2" key="1">
    <citation type="submission" date="2020-01" db="EMBL/GenBank/DDBJ databases">
        <title>Investigation of new actinobacteria for the biodesulphurisation of diesel fuel.</title>
        <authorList>
            <person name="Athi Narayanan S.M."/>
        </authorList>
    </citation>
    <scope>NUCLEOTIDE SEQUENCE [LARGE SCALE GENOMIC DNA]</scope>
    <source>
        <strain evidence="1 2">213E</strain>
    </source>
</reference>
<proteinExistence type="predicted"/>
<gene>
    <name evidence="1" type="ORF">GYA93_19575</name>
</gene>
<dbReference type="EMBL" id="JAADZU010000082">
    <property type="protein sequence ID" value="NDK91755.1"/>
    <property type="molecule type" value="Genomic_DNA"/>
</dbReference>
<organism evidence="1 2">
    <name type="scientific">Gordonia desulfuricans</name>
    <dbReference type="NCBI Taxonomy" id="89051"/>
    <lineage>
        <taxon>Bacteria</taxon>
        <taxon>Bacillati</taxon>
        <taxon>Actinomycetota</taxon>
        <taxon>Actinomycetes</taxon>
        <taxon>Mycobacteriales</taxon>
        <taxon>Gordoniaceae</taxon>
        <taxon>Gordonia</taxon>
    </lineage>
</organism>
<accession>A0A7K3LTZ6</accession>
<dbReference type="Proteomes" id="UP000466307">
    <property type="component" value="Unassembled WGS sequence"/>
</dbReference>
<evidence type="ECO:0000313" key="1">
    <source>
        <dbReference type="EMBL" id="NDK91755.1"/>
    </source>
</evidence>
<dbReference type="RefSeq" id="WP_059036615.1">
    <property type="nucleotide sequence ID" value="NZ_JAADZU010000082.1"/>
</dbReference>
<dbReference type="AlphaFoldDB" id="A0A7K3LTZ6"/>
<keyword evidence="2" id="KW-1185">Reference proteome</keyword>
<sequence>MRLLKAGGRIGARGAEVVVVAARPGWCAMTATGRVRVHSVSILHPDGDTEVLIPESEVAALRAEVKRLREGIVADLAPIRELHKPSGDDCRCCIHCIECEQLWPCATARLIYTSEELQ</sequence>